<name>A0ABS1KS81_9BACT</name>
<reference evidence="1 2" key="1">
    <citation type="submission" date="2021-01" db="EMBL/GenBank/DDBJ databases">
        <title>Chryseolinea sp. Jin1 Genome sequencing and assembly.</title>
        <authorList>
            <person name="Kim I."/>
        </authorList>
    </citation>
    <scope>NUCLEOTIDE SEQUENCE [LARGE SCALE GENOMIC DNA]</scope>
    <source>
        <strain evidence="1 2">Jin1</strain>
    </source>
</reference>
<dbReference type="SUPFAM" id="SSF141694">
    <property type="entry name" value="AF2212/PG0164-like"/>
    <property type="match status" value="1"/>
</dbReference>
<evidence type="ECO:0000313" key="1">
    <source>
        <dbReference type="EMBL" id="MBL0742077.1"/>
    </source>
</evidence>
<dbReference type="RefSeq" id="WP_202009867.1">
    <property type="nucleotide sequence ID" value="NZ_JAERRB010000003.1"/>
</dbReference>
<dbReference type="InterPro" id="IPR037079">
    <property type="entry name" value="AF2212/PG0164-like_sf"/>
</dbReference>
<keyword evidence="2" id="KW-1185">Reference proteome</keyword>
<dbReference type="InterPro" id="IPR015018">
    <property type="entry name" value="DUF1905"/>
</dbReference>
<dbReference type="Pfam" id="PF13376">
    <property type="entry name" value="OmdA"/>
    <property type="match status" value="1"/>
</dbReference>
<accession>A0ABS1KS81</accession>
<gene>
    <name evidence="1" type="ORF">JI741_12680</name>
</gene>
<sequence length="170" mass="19228">MAAVQFTTTILKFETKGEKTGWSYVEITAAQANKLKPDNKVSFRVKGKLDGHAIEKIALLPMGNGTFILPLNLTMRKAIGKDRGEKVKVALELDDRELKISRDLLVCLAEDPEAEKFFKSLPPSHQRYFSKWIESAKTAPTKTRRIVMAMTAFAKKQGYSEMMRANKENF</sequence>
<dbReference type="Pfam" id="PF08922">
    <property type="entry name" value="DUF1905"/>
    <property type="match status" value="1"/>
</dbReference>
<organism evidence="1 2">
    <name type="scientific">Chryseolinea lacunae</name>
    <dbReference type="NCBI Taxonomy" id="2801331"/>
    <lineage>
        <taxon>Bacteria</taxon>
        <taxon>Pseudomonadati</taxon>
        <taxon>Bacteroidota</taxon>
        <taxon>Cytophagia</taxon>
        <taxon>Cytophagales</taxon>
        <taxon>Fulvivirgaceae</taxon>
        <taxon>Chryseolinea</taxon>
    </lineage>
</organism>
<evidence type="ECO:0000313" key="2">
    <source>
        <dbReference type="Proteomes" id="UP000613030"/>
    </source>
</evidence>
<dbReference type="Proteomes" id="UP000613030">
    <property type="component" value="Unassembled WGS sequence"/>
</dbReference>
<comment type="caution">
    <text evidence="1">The sequence shown here is derived from an EMBL/GenBank/DDBJ whole genome shotgun (WGS) entry which is preliminary data.</text>
</comment>
<dbReference type="Gene3D" id="2.40.30.100">
    <property type="entry name" value="AF2212/PG0164-like"/>
    <property type="match status" value="1"/>
</dbReference>
<protein>
    <submittedName>
        <fullName evidence="1">DUF1905 domain-containing protein</fullName>
    </submittedName>
</protein>
<dbReference type="EMBL" id="JAERRB010000003">
    <property type="protein sequence ID" value="MBL0742077.1"/>
    <property type="molecule type" value="Genomic_DNA"/>
</dbReference>
<proteinExistence type="predicted"/>